<keyword evidence="5" id="KW-0804">Transcription</keyword>
<dbReference type="Gene3D" id="3.40.50.300">
    <property type="entry name" value="P-loop containing nucleotide triphosphate hydrolases"/>
    <property type="match status" value="1"/>
</dbReference>
<dbReference type="NCBIfam" id="TIGR00229">
    <property type="entry name" value="sensory_box"/>
    <property type="match status" value="1"/>
</dbReference>
<keyword evidence="9" id="KW-1185">Reference proteome</keyword>
<dbReference type="PROSITE" id="PS50112">
    <property type="entry name" value="PAS"/>
    <property type="match status" value="1"/>
</dbReference>
<dbReference type="Pfam" id="PF08448">
    <property type="entry name" value="PAS_4"/>
    <property type="match status" value="1"/>
</dbReference>
<dbReference type="InterPro" id="IPR025943">
    <property type="entry name" value="Sigma_54_int_dom_ATP-bd_2"/>
</dbReference>
<feature type="domain" description="Sigma-54 factor interaction" evidence="6">
    <location>
        <begin position="156"/>
        <end position="384"/>
    </location>
</feature>
<dbReference type="PANTHER" id="PTHR32071:SF74">
    <property type="entry name" value="TRANSCRIPTIONAL ACTIVATOR ROCR"/>
    <property type="match status" value="1"/>
</dbReference>
<dbReference type="InterPro" id="IPR058031">
    <property type="entry name" value="AAA_lid_NorR"/>
</dbReference>
<dbReference type="PANTHER" id="PTHR32071">
    <property type="entry name" value="TRANSCRIPTIONAL REGULATORY PROTEIN"/>
    <property type="match status" value="1"/>
</dbReference>
<dbReference type="GO" id="GO:0005524">
    <property type="term" value="F:ATP binding"/>
    <property type="evidence" value="ECO:0007669"/>
    <property type="project" value="UniProtKB-KW"/>
</dbReference>
<dbReference type="Pfam" id="PF02954">
    <property type="entry name" value="HTH_8"/>
    <property type="match status" value="1"/>
</dbReference>
<dbReference type="SMART" id="SM00091">
    <property type="entry name" value="PAS"/>
    <property type="match status" value="1"/>
</dbReference>
<dbReference type="SUPFAM" id="SSF55785">
    <property type="entry name" value="PYP-like sensor domain (PAS domain)"/>
    <property type="match status" value="1"/>
</dbReference>
<dbReference type="PROSITE" id="PS00676">
    <property type="entry name" value="SIGMA54_INTERACT_2"/>
    <property type="match status" value="1"/>
</dbReference>
<dbReference type="SUPFAM" id="SSF46689">
    <property type="entry name" value="Homeodomain-like"/>
    <property type="match status" value="1"/>
</dbReference>
<dbReference type="Pfam" id="PF00158">
    <property type="entry name" value="Sigma54_activat"/>
    <property type="match status" value="1"/>
</dbReference>
<dbReference type="GO" id="GO:0006355">
    <property type="term" value="P:regulation of DNA-templated transcription"/>
    <property type="evidence" value="ECO:0007669"/>
    <property type="project" value="InterPro"/>
</dbReference>
<dbReference type="InterPro" id="IPR003593">
    <property type="entry name" value="AAA+_ATPase"/>
</dbReference>
<dbReference type="Pfam" id="PF25601">
    <property type="entry name" value="AAA_lid_14"/>
    <property type="match status" value="1"/>
</dbReference>
<dbReference type="InterPro" id="IPR002197">
    <property type="entry name" value="HTH_Fis"/>
</dbReference>
<evidence type="ECO:0000256" key="5">
    <source>
        <dbReference type="ARBA" id="ARBA00023163"/>
    </source>
</evidence>
<evidence type="ECO:0000256" key="2">
    <source>
        <dbReference type="ARBA" id="ARBA00022840"/>
    </source>
</evidence>
<keyword evidence="2" id="KW-0067">ATP-binding</keyword>
<name>A0A1E5LHT6_9BACI</name>
<dbReference type="Gene3D" id="3.30.450.20">
    <property type="entry name" value="PAS domain"/>
    <property type="match status" value="1"/>
</dbReference>
<dbReference type="InterPro" id="IPR000014">
    <property type="entry name" value="PAS"/>
</dbReference>
<dbReference type="STRING" id="1305675.BFG57_01120"/>
<keyword evidence="3" id="KW-0805">Transcription regulation</keyword>
<dbReference type="SMART" id="SM00382">
    <property type="entry name" value="AAA"/>
    <property type="match status" value="1"/>
</dbReference>
<dbReference type="Proteomes" id="UP000095209">
    <property type="component" value="Unassembled WGS sequence"/>
</dbReference>
<accession>A0A1E5LHT6</accession>
<reference evidence="8 9" key="1">
    <citation type="submission" date="2016-08" db="EMBL/GenBank/DDBJ databases">
        <title>Genome of Bacillus solimangrovi GH2-4.</title>
        <authorList>
            <person name="Lim S."/>
            <person name="Kim B.-C."/>
        </authorList>
    </citation>
    <scope>NUCLEOTIDE SEQUENCE [LARGE SCALE GENOMIC DNA]</scope>
    <source>
        <strain evidence="8 9">GH2-4</strain>
    </source>
</reference>
<dbReference type="InterPro" id="IPR027417">
    <property type="entry name" value="P-loop_NTPase"/>
</dbReference>
<dbReference type="CDD" id="cd00130">
    <property type="entry name" value="PAS"/>
    <property type="match status" value="1"/>
</dbReference>
<dbReference type="InterPro" id="IPR009057">
    <property type="entry name" value="Homeodomain-like_sf"/>
</dbReference>
<dbReference type="EMBL" id="MJEH01000011">
    <property type="protein sequence ID" value="OEH93616.1"/>
    <property type="molecule type" value="Genomic_DNA"/>
</dbReference>
<dbReference type="PROSITE" id="PS00688">
    <property type="entry name" value="SIGMA54_INTERACT_3"/>
    <property type="match status" value="1"/>
</dbReference>
<dbReference type="AlphaFoldDB" id="A0A1E5LHT6"/>
<dbReference type="Gene3D" id="1.10.10.60">
    <property type="entry name" value="Homeodomain-like"/>
    <property type="match status" value="1"/>
</dbReference>
<comment type="caution">
    <text evidence="8">The sequence shown here is derived from an EMBL/GenBank/DDBJ whole genome shotgun (WGS) entry which is preliminary data.</text>
</comment>
<dbReference type="InterPro" id="IPR035965">
    <property type="entry name" value="PAS-like_dom_sf"/>
</dbReference>
<dbReference type="PRINTS" id="PR01590">
    <property type="entry name" value="HTHFIS"/>
</dbReference>
<gene>
    <name evidence="8" type="ORF">BFG57_01120</name>
</gene>
<sequence length="463" mass="52369">MFAESFDTKQMLEAILSSIDEAIHAVNSDGITIYYNEVSAKHDGVTIEEVLGKHILDVFPSLNKETSTLLQVISSGQPIYQQPQTYKNIRGEIVDTVNTTLPIKVGTEIVGAVEIAKDLSTVKQLSQKLLDLQSKVERKKAPSSDIYSAHYHFTDIVTACDTFTRVKKHAEKAAITNSPVMVFGETGTGKELLVQSMHNASTRKNQPFIAQNCAALPATLLESILFGTKKGSFTGAVDRPGLFELANGGTLFLDEINSMPLELQAKLLRVLEDGVIRRVGDTKNYTVDVRIMTALNQHPSICMEQNVIRSDLYYRLNVFLMEIPPLRLRKDDILLLTRHFVRKYNHKFDKHVQHIEQTVHTKLRQHHWPGNVRELEHTIEYAMNMAEDNTLQLNHLPIYLQLDDAESTYTSDIQPLKATLERTEREMISNALKTTNGNVKQAAEILEVPRQTLQYKLKKYELT</sequence>
<dbReference type="InterPro" id="IPR025944">
    <property type="entry name" value="Sigma_54_int_dom_CS"/>
</dbReference>
<dbReference type="Gene3D" id="1.10.8.60">
    <property type="match status" value="1"/>
</dbReference>
<evidence type="ECO:0000256" key="1">
    <source>
        <dbReference type="ARBA" id="ARBA00022741"/>
    </source>
</evidence>
<keyword evidence="4" id="KW-0238">DNA-binding</keyword>
<keyword evidence="1" id="KW-0547">Nucleotide-binding</keyword>
<evidence type="ECO:0000313" key="8">
    <source>
        <dbReference type="EMBL" id="OEH93616.1"/>
    </source>
</evidence>
<dbReference type="OrthoDB" id="9771372at2"/>
<proteinExistence type="predicted"/>
<organism evidence="8 9">
    <name type="scientific">Bacillus solimangrovi</name>
    <dbReference type="NCBI Taxonomy" id="1305675"/>
    <lineage>
        <taxon>Bacteria</taxon>
        <taxon>Bacillati</taxon>
        <taxon>Bacillota</taxon>
        <taxon>Bacilli</taxon>
        <taxon>Bacillales</taxon>
        <taxon>Bacillaceae</taxon>
        <taxon>Bacillus</taxon>
    </lineage>
</organism>
<evidence type="ECO:0000256" key="3">
    <source>
        <dbReference type="ARBA" id="ARBA00023015"/>
    </source>
</evidence>
<dbReference type="InterPro" id="IPR025662">
    <property type="entry name" value="Sigma_54_int_dom_ATP-bd_1"/>
</dbReference>
<dbReference type="GO" id="GO:0043565">
    <property type="term" value="F:sequence-specific DNA binding"/>
    <property type="evidence" value="ECO:0007669"/>
    <property type="project" value="InterPro"/>
</dbReference>
<dbReference type="RefSeq" id="WP_069716519.1">
    <property type="nucleotide sequence ID" value="NZ_MJEH01000011.1"/>
</dbReference>
<evidence type="ECO:0000259" key="7">
    <source>
        <dbReference type="PROSITE" id="PS50112"/>
    </source>
</evidence>
<evidence type="ECO:0000256" key="4">
    <source>
        <dbReference type="ARBA" id="ARBA00023125"/>
    </source>
</evidence>
<evidence type="ECO:0000259" key="6">
    <source>
        <dbReference type="PROSITE" id="PS50045"/>
    </source>
</evidence>
<dbReference type="InterPro" id="IPR013656">
    <property type="entry name" value="PAS_4"/>
</dbReference>
<dbReference type="PROSITE" id="PS50045">
    <property type="entry name" value="SIGMA54_INTERACT_4"/>
    <property type="match status" value="1"/>
</dbReference>
<feature type="domain" description="PAS" evidence="7">
    <location>
        <begin position="8"/>
        <end position="59"/>
    </location>
</feature>
<protein>
    <submittedName>
        <fullName evidence="8">Sigma-54-dependent Fis family transcriptional regulator</fullName>
    </submittedName>
</protein>
<dbReference type="CDD" id="cd00009">
    <property type="entry name" value="AAA"/>
    <property type="match status" value="1"/>
</dbReference>
<dbReference type="InterPro" id="IPR002078">
    <property type="entry name" value="Sigma_54_int"/>
</dbReference>
<dbReference type="FunFam" id="3.40.50.300:FF:000006">
    <property type="entry name" value="DNA-binding transcriptional regulator NtrC"/>
    <property type="match status" value="1"/>
</dbReference>
<dbReference type="PROSITE" id="PS00675">
    <property type="entry name" value="SIGMA54_INTERACT_1"/>
    <property type="match status" value="1"/>
</dbReference>
<evidence type="ECO:0000313" key="9">
    <source>
        <dbReference type="Proteomes" id="UP000095209"/>
    </source>
</evidence>
<dbReference type="SUPFAM" id="SSF52540">
    <property type="entry name" value="P-loop containing nucleoside triphosphate hydrolases"/>
    <property type="match status" value="1"/>
</dbReference>